<dbReference type="Gene3D" id="1.10.287.1490">
    <property type="match status" value="1"/>
</dbReference>
<dbReference type="AlphaFoldDB" id="A0A2X2YB21"/>
<accession>A0A2X2YB21</accession>
<name>A0A2X2YB21_CLOPF</name>
<dbReference type="RefSeq" id="WP_242979398.1">
    <property type="nucleotide sequence ID" value="NZ_CP183469.1"/>
</dbReference>
<dbReference type="EMBL" id="UAWG01000019">
    <property type="protein sequence ID" value="SQB60757.1"/>
    <property type="molecule type" value="Genomic_DNA"/>
</dbReference>
<reference evidence="2 3" key="1">
    <citation type="submission" date="2018-06" db="EMBL/GenBank/DDBJ databases">
        <authorList>
            <consortium name="Pathogen Informatics"/>
            <person name="Doyle S."/>
        </authorList>
    </citation>
    <scope>NUCLEOTIDE SEQUENCE [LARGE SCALE GENOMIC DNA]</scope>
    <source>
        <strain evidence="2 3">NCTC10719</strain>
    </source>
</reference>
<gene>
    <name evidence="2" type="ORF">NCTC10719_02413</name>
</gene>
<evidence type="ECO:0000256" key="1">
    <source>
        <dbReference type="SAM" id="MobiDB-lite"/>
    </source>
</evidence>
<evidence type="ECO:0000313" key="2">
    <source>
        <dbReference type="EMBL" id="SQB60757.1"/>
    </source>
</evidence>
<feature type="compositionally biased region" description="Basic and acidic residues" evidence="1">
    <location>
        <begin position="79"/>
        <end position="95"/>
    </location>
</feature>
<protein>
    <submittedName>
        <fullName evidence="2">DNA repair protein rad50</fullName>
    </submittedName>
</protein>
<organism evidence="2 3">
    <name type="scientific">Clostridium perfringens</name>
    <dbReference type="NCBI Taxonomy" id="1502"/>
    <lineage>
        <taxon>Bacteria</taxon>
        <taxon>Bacillati</taxon>
        <taxon>Bacillota</taxon>
        <taxon>Clostridia</taxon>
        <taxon>Eubacteriales</taxon>
        <taxon>Clostridiaceae</taxon>
        <taxon>Clostridium</taxon>
    </lineage>
</organism>
<dbReference type="Proteomes" id="UP000249986">
    <property type="component" value="Unassembled WGS sequence"/>
</dbReference>
<feature type="region of interest" description="Disordered" evidence="1">
    <location>
        <begin position="71"/>
        <end position="95"/>
    </location>
</feature>
<evidence type="ECO:0000313" key="3">
    <source>
        <dbReference type="Proteomes" id="UP000249986"/>
    </source>
</evidence>
<sequence>MIKEIIKFIKTHKIALILALILGISPNLMVKDYSKEFNEVAPKVDELEYKIPALKNNTELKSIQEEVDKLQNENNTLSKEVEDKQKELDSLRAKK</sequence>
<proteinExistence type="predicted"/>